<dbReference type="Gene3D" id="3.40.50.300">
    <property type="entry name" value="P-loop containing nucleotide triphosphate hydrolases"/>
    <property type="match status" value="1"/>
</dbReference>
<evidence type="ECO:0000313" key="3">
    <source>
        <dbReference type="Proteomes" id="UP000693868"/>
    </source>
</evidence>
<protein>
    <submittedName>
        <fullName evidence="2">AAA family ATPase</fullName>
    </submittedName>
</protein>
<dbReference type="InterPro" id="IPR027417">
    <property type="entry name" value="P-loop_NTPase"/>
</dbReference>
<feature type="coiled-coil region" evidence="1">
    <location>
        <begin position="312"/>
        <end position="339"/>
    </location>
</feature>
<evidence type="ECO:0000256" key="1">
    <source>
        <dbReference type="SAM" id="Coils"/>
    </source>
</evidence>
<dbReference type="EMBL" id="MT732474">
    <property type="protein sequence ID" value="QQV91465.1"/>
    <property type="molecule type" value="Genomic_DNA"/>
</dbReference>
<keyword evidence="3" id="KW-1185">Reference proteome</keyword>
<dbReference type="Proteomes" id="UP000693868">
    <property type="component" value="Segment"/>
</dbReference>
<dbReference type="SUPFAM" id="SSF52540">
    <property type="entry name" value="P-loop containing nucleoside triphosphate hydrolases"/>
    <property type="match status" value="1"/>
</dbReference>
<proteinExistence type="predicted"/>
<evidence type="ECO:0000313" key="2">
    <source>
        <dbReference type="EMBL" id="QQV91465.1"/>
    </source>
</evidence>
<gene>
    <name evidence="2" type="ORF">Gundel1_33</name>
</gene>
<keyword evidence="1" id="KW-0175">Coiled coil</keyword>
<reference evidence="2" key="1">
    <citation type="submission" date="2020-07" db="EMBL/GenBank/DDBJ databases">
        <title>Highly diverse flavobacterial phages as mortality factor during North Sea spring blooms.</title>
        <authorList>
            <person name="Bartlau N."/>
            <person name="Wichels A."/>
            <person name="Krohne G."/>
            <person name="Adriaenssens E.M."/>
            <person name="Heins A."/>
            <person name="Fuchs B.M."/>
            <person name="Amann R."/>
            <person name="Moraru C."/>
        </authorList>
    </citation>
    <scope>NUCLEOTIDE SEQUENCE</scope>
</reference>
<organism evidence="2 3">
    <name type="scientific">Tenacibaculum phage Gundel_1</name>
    <dbReference type="NCBI Taxonomy" id="2745672"/>
    <lineage>
        <taxon>Viruses</taxon>
        <taxon>Duplodnaviria</taxon>
        <taxon>Heunggongvirae</taxon>
        <taxon>Uroviricota</taxon>
        <taxon>Caudoviricetes</taxon>
        <taxon>Pachyviridae</taxon>
        <taxon>Gundelvirus</taxon>
        <taxon>Gundelvirus Gundel</taxon>
    </lineage>
</organism>
<sequence>MKIKSISVKNFKALSEQEMTFDGASAIITAGNNKGKTSILNGLVNRFRGEKPEFIVKNGEEKGENIMELTDGSIIKWNFTTKTEKFQFTTPEELVIKTGVLKAIGKRYFGEKFDIDKFISSSKNEQLKQVQKLVGIDLSQLDSEYKKIYEQRTDANKEVKRLLALNTQKPEEVSAPDIQALKDEKTELETKNLALKSKWKIDNEAHQKEANDFNANVQSVIDAEKEYSDAMTELEKYKGKATGAFIDFKGLQDAFVDLPDIKEKKVITTLSEPKYHEFLDIDKKIEDAYEDKSKFDNYEKDLKAYNDWVKSGKDQRETVDNLNKKLDEIQAERVEVIQNSNLPEDFEMNEEGLFYKGLPLDHNQLSSSAKYICALKLGVLFLGKIRTMHFDCSFLDKNSLQEVQDWAKTQDLQLLIERPDFEARDIQYNILN</sequence>
<name>A0A8E5E9S5_9CAUD</name>
<feature type="coiled-coil region" evidence="1">
    <location>
        <begin position="138"/>
        <end position="240"/>
    </location>
</feature>
<accession>A0A8E5E9S5</accession>